<evidence type="ECO:0000313" key="3">
    <source>
        <dbReference type="Proteomes" id="UP000001918"/>
    </source>
</evidence>
<protein>
    <submittedName>
        <fullName evidence="2">Aminoglycoside phosphotransferase</fullName>
    </submittedName>
</protein>
<dbReference type="SUPFAM" id="SSF56112">
    <property type="entry name" value="Protein kinase-like (PK-like)"/>
    <property type="match status" value="1"/>
</dbReference>
<proteinExistence type="predicted"/>
<evidence type="ECO:0000313" key="2">
    <source>
        <dbReference type="EMBL" id="ACY98215.1"/>
    </source>
</evidence>
<dbReference type="KEGG" id="tcu:Tcur_2663"/>
<dbReference type="HOGENOM" id="CLU_072586_0_0_11"/>
<dbReference type="eggNOG" id="COG2334">
    <property type="taxonomic scope" value="Bacteria"/>
</dbReference>
<dbReference type="Gene3D" id="3.30.200.20">
    <property type="entry name" value="Phosphorylase Kinase, domain 1"/>
    <property type="match status" value="1"/>
</dbReference>
<reference evidence="2 3" key="1">
    <citation type="journal article" date="2011" name="Stand. Genomic Sci.">
        <title>Complete genome sequence of Thermomonospora curvata type strain (B9).</title>
        <authorList>
            <person name="Chertkov O."/>
            <person name="Sikorski J."/>
            <person name="Nolan M."/>
            <person name="Lapidus A."/>
            <person name="Lucas S."/>
            <person name="Del Rio T.G."/>
            <person name="Tice H."/>
            <person name="Cheng J.F."/>
            <person name="Goodwin L."/>
            <person name="Pitluck S."/>
            <person name="Liolios K."/>
            <person name="Ivanova N."/>
            <person name="Mavromatis K."/>
            <person name="Mikhailova N."/>
            <person name="Ovchinnikova G."/>
            <person name="Pati A."/>
            <person name="Chen A."/>
            <person name="Palaniappan K."/>
            <person name="Djao O.D."/>
            <person name="Land M."/>
            <person name="Hauser L."/>
            <person name="Chang Y.J."/>
            <person name="Jeffries C.D."/>
            <person name="Brettin T."/>
            <person name="Han C."/>
            <person name="Detter J.C."/>
            <person name="Rohde M."/>
            <person name="Goker M."/>
            <person name="Woyke T."/>
            <person name="Bristow J."/>
            <person name="Eisen J.A."/>
            <person name="Markowitz V."/>
            <person name="Hugenholtz P."/>
            <person name="Klenk H.P."/>
            <person name="Kyrpides N.C."/>
        </authorList>
    </citation>
    <scope>NUCLEOTIDE SEQUENCE [LARGE SCALE GENOMIC DNA]</scope>
    <source>
        <strain evidence="3">ATCC 19995 / DSM 43183 / JCM 3096 / KCTC 9072 / NBRC 15933 / NCIMB 10081 / Henssen B9</strain>
    </source>
</reference>
<sequence length="354" mass="39198">MRDREPDAEPPPRLLRRWELGEARRFVPLPVDGPHRAWRVETGTGRTVLLKRYGQIDRKRVLFQHSVTTALDAAGLPVPAPLPARAGRTLVQAEGRAYAVYPWIEGARRDGLELSLGQCRQLGGLLGRLHAELDRLAPPVQQSLLVPTPRAADAIAAADRLLAALPQDGDDFAALAGRRLRERRELLRELADHQPPEAEAFTVGYIHGGFHARNLLYGRTRQVSAVVGWGGLRVAPFAEDLVRAAVALFAGYGEERGLDLDRVEAFVDGHRAAFPLDAGQICSAVHRLWWEQLCDLGPLRRHYLERRRDRQGPPPADAALVTWWTAHLDRTLEVFAAPYSGAARPEQAGHLDGP</sequence>
<organism evidence="2 3">
    <name type="scientific">Thermomonospora curvata (strain ATCC 19995 / DSM 43183 / JCM 3096 / KCTC 9072 / NBRC 15933 / NCIMB 10081 / Henssen B9)</name>
    <dbReference type="NCBI Taxonomy" id="471852"/>
    <lineage>
        <taxon>Bacteria</taxon>
        <taxon>Bacillati</taxon>
        <taxon>Actinomycetota</taxon>
        <taxon>Actinomycetes</taxon>
        <taxon>Streptosporangiales</taxon>
        <taxon>Thermomonosporaceae</taxon>
        <taxon>Thermomonospora</taxon>
    </lineage>
</organism>
<evidence type="ECO:0000259" key="1">
    <source>
        <dbReference type="Pfam" id="PF01636"/>
    </source>
</evidence>
<dbReference type="EMBL" id="CP001738">
    <property type="protein sequence ID" value="ACY98215.1"/>
    <property type="molecule type" value="Genomic_DNA"/>
</dbReference>
<gene>
    <name evidence="2" type="ordered locus">Tcur_2663</name>
</gene>
<dbReference type="Pfam" id="PF01636">
    <property type="entry name" value="APH"/>
    <property type="match status" value="1"/>
</dbReference>
<dbReference type="STRING" id="471852.Tcur_2663"/>
<dbReference type="Proteomes" id="UP000001918">
    <property type="component" value="Chromosome"/>
</dbReference>
<dbReference type="RefSeq" id="WP_012852999.1">
    <property type="nucleotide sequence ID" value="NC_013510.1"/>
</dbReference>
<feature type="domain" description="Aminoglycoside phosphotransferase" evidence="1">
    <location>
        <begin position="35"/>
        <end position="255"/>
    </location>
</feature>
<keyword evidence="3" id="KW-1185">Reference proteome</keyword>
<dbReference type="GO" id="GO:0016740">
    <property type="term" value="F:transferase activity"/>
    <property type="evidence" value="ECO:0007669"/>
    <property type="project" value="UniProtKB-KW"/>
</dbReference>
<dbReference type="InterPro" id="IPR002575">
    <property type="entry name" value="Aminoglycoside_PTrfase"/>
</dbReference>
<keyword evidence="2" id="KW-0808">Transferase</keyword>
<dbReference type="AlphaFoldDB" id="D1A5S0"/>
<name>D1A5S0_THECD</name>
<dbReference type="InterPro" id="IPR011009">
    <property type="entry name" value="Kinase-like_dom_sf"/>
</dbReference>
<accession>D1A5S0</accession>
<dbReference type="Gene3D" id="3.90.1200.10">
    <property type="match status" value="1"/>
</dbReference>